<feature type="chain" id="PRO_5046645061" evidence="1">
    <location>
        <begin position="25"/>
        <end position="185"/>
    </location>
</feature>
<sequence>MLKKSAALLASTAALFAFSQSALALSVSANAHQDGYGVQASQSILPTVRAGAGYFTSDDSGHHADIYSGSLMFSPPLPVADVDVGARYQYQDTYYGDGGGVGIGGSVFVPTPVPLLRVGGYGFYTPEGLTHGSLKESYDYGAEARIRLTSHTYAFGGYRYYRTQFDHQSTRTLDRGTVFGISVGF</sequence>
<evidence type="ECO:0000256" key="1">
    <source>
        <dbReference type="SAM" id="SignalP"/>
    </source>
</evidence>
<evidence type="ECO:0000313" key="2">
    <source>
        <dbReference type="EMBL" id="WNK20998.1"/>
    </source>
</evidence>
<dbReference type="RefSeq" id="WP_311884892.1">
    <property type="nucleotide sequence ID" value="NZ_CP119391.1"/>
</dbReference>
<evidence type="ECO:0000313" key="3">
    <source>
        <dbReference type="Proteomes" id="UP001301869"/>
    </source>
</evidence>
<accession>A0ABY9Z401</accession>
<dbReference type="Proteomes" id="UP001301869">
    <property type="component" value="Chromosome"/>
</dbReference>
<organism evidence="2 3">
    <name type="scientific">Halomonas piscis</name>
    <dbReference type="NCBI Taxonomy" id="3031727"/>
    <lineage>
        <taxon>Bacteria</taxon>
        <taxon>Pseudomonadati</taxon>
        <taxon>Pseudomonadota</taxon>
        <taxon>Gammaproteobacteria</taxon>
        <taxon>Oceanospirillales</taxon>
        <taxon>Halomonadaceae</taxon>
        <taxon>Halomonas</taxon>
    </lineage>
</organism>
<name>A0ABY9Z401_9GAMM</name>
<protein>
    <submittedName>
        <fullName evidence="2">YfaZ family outer membrane protein</fullName>
    </submittedName>
</protein>
<proteinExistence type="predicted"/>
<dbReference type="Pfam" id="PF07437">
    <property type="entry name" value="YfaZ"/>
    <property type="match status" value="1"/>
</dbReference>
<reference evidence="2 3" key="1">
    <citation type="submission" date="2023-03" db="EMBL/GenBank/DDBJ databases">
        <title>Halomonas sp. nov., isolated from Korean tranditional fermented seafood 'Jeotgal'.</title>
        <authorList>
            <person name="Kim B."/>
            <person name="Shin N.-R."/>
        </authorList>
    </citation>
    <scope>NUCLEOTIDE SEQUENCE [LARGE SCALE GENOMIC DNA]</scope>
    <source>
        <strain evidence="2 3">SG2L-4</strain>
    </source>
</reference>
<keyword evidence="3" id="KW-1185">Reference proteome</keyword>
<dbReference type="SUPFAM" id="SSF56935">
    <property type="entry name" value="Porins"/>
    <property type="match status" value="1"/>
</dbReference>
<feature type="signal peptide" evidence="1">
    <location>
        <begin position="1"/>
        <end position="24"/>
    </location>
</feature>
<dbReference type="EMBL" id="CP119391">
    <property type="protein sequence ID" value="WNK20998.1"/>
    <property type="molecule type" value="Genomic_DNA"/>
</dbReference>
<dbReference type="InterPro" id="IPR009998">
    <property type="entry name" value="YfaZ"/>
</dbReference>
<gene>
    <name evidence="2" type="ORF">P1P91_04790</name>
</gene>
<keyword evidence="1" id="KW-0732">Signal</keyword>